<dbReference type="EMBL" id="JAYMYR010000008">
    <property type="protein sequence ID" value="KAK7346984.1"/>
    <property type="molecule type" value="Genomic_DNA"/>
</dbReference>
<keyword evidence="3" id="KW-1185">Reference proteome</keyword>
<evidence type="ECO:0000256" key="1">
    <source>
        <dbReference type="SAM" id="Phobius"/>
    </source>
</evidence>
<proteinExistence type="predicted"/>
<reference evidence="2 3" key="1">
    <citation type="submission" date="2024-01" db="EMBL/GenBank/DDBJ databases">
        <title>The genomes of 5 underutilized Papilionoideae crops provide insights into root nodulation and disease resistanc.</title>
        <authorList>
            <person name="Jiang F."/>
        </authorList>
    </citation>
    <scope>NUCLEOTIDE SEQUENCE [LARGE SCALE GENOMIC DNA]</scope>
    <source>
        <strain evidence="2">JINMINGXINNONG_FW02</strain>
        <tissue evidence="2">Leaves</tissue>
    </source>
</reference>
<keyword evidence="1" id="KW-1133">Transmembrane helix</keyword>
<organism evidence="2 3">
    <name type="scientific">Phaseolus coccineus</name>
    <name type="common">Scarlet runner bean</name>
    <name type="synonym">Phaseolus multiflorus</name>
    <dbReference type="NCBI Taxonomy" id="3886"/>
    <lineage>
        <taxon>Eukaryota</taxon>
        <taxon>Viridiplantae</taxon>
        <taxon>Streptophyta</taxon>
        <taxon>Embryophyta</taxon>
        <taxon>Tracheophyta</taxon>
        <taxon>Spermatophyta</taxon>
        <taxon>Magnoliopsida</taxon>
        <taxon>eudicotyledons</taxon>
        <taxon>Gunneridae</taxon>
        <taxon>Pentapetalae</taxon>
        <taxon>rosids</taxon>
        <taxon>fabids</taxon>
        <taxon>Fabales</taxon>
        <taxon>Fabaceae</taxon>
        <taxon>Papilionoideae</taxon>
        <taxon>50 kb inversion clade</taxon>
        <taxon>NPAAA clade</taxon>
        <taxon>indigoferoid/millettioid clade</taxon>
        <taxon>Phaseoleae</taxon>
        <taxon>Phaseolus</taxon>
    </lineage>
</organism>
<evidence type="ECO:0000313" key="3">
    <source>
        <dbReference type="Proteomes" id="UP001374584"/>
    </source>
</evidence>
<comment type="caution">
    <text evidence="2">The sequence shown here is derived from an EMBL/GenBank/DDBJ whole genome shotgun (WGS) entry which is preliminary data.</text>
</comment>
<gene>
    <name evidence="2" type="ORF">VNO80_21508</name>
</gene>
<evidence type="ECO:0000313" key="2">
    <source>
        <dbReference type="EMBL" id="KAK7346984.1"/>
    </source>
</evidence>
<dbReference type="AlphaFoldDB" id="A0AAN9QTE4"/>
<feature type="transmembrane region" description="Helical" evidence="1">
    <location>
        <begin position="86"/>
        <end position="106"/>
    </location>
</feature>
<accession>A0AAN9QTE4</accession>
<keyword evidence="1" id="KW-0812">Transmembrane</keyword>
<dbReference type="Proteomes" id="UP001374584">
    <property type="component" value="Unassembled WGS sequence"/>
</dbReference>
<keyword evidence="1" id="KW-0472">Membrane</keyword>
<protein>
    <submittedName>
        <fullName evidence="2">Uncharacterized protein</fullName>
    </submittedName>
</protein>
<sequence length="107" mass="11406">MESLTAGIGAESKFLWGQELSQPDAASFICSCNKTVPSVGATSLYPVAARLGLFGGGTETRFTHVMVLVVSSLWMALIYMKFGSVISAGVIPLYFVLVTAYVLFFGL</sequence>
<name>A0AAN9QTE4_PHACN</name>